<feature type="non-terminal residue" evidence="4">
    <location>
        <position position="92"/>
    </location>
</feature>
<dbReference type="STRING" id="137246.A0A401TUC3"/>
<dbReference type="GO" id="GO:0016077">
    <property type="term" value="P:sno(s)RNA catabolic process"/>
    <property type="evidence" value="ECO:0007669"/>
    <property type="project" value="TreeGrafter"/>
</dbReference>
<proteinExistence type="predicted"/>
<dbReference type="SUPFAM" id="SSF55811">
    <property type="entry name" value="Nudix"/>
    <property type="match status" value="1"/>
</dbReference>
<dbReference type="GO" id="GO:1990174">
    <property type="term" value="F:phosphodiesterase decapping endonuclease activity"/>
    <property type="evidence" value="ECO:0007669"/>
    <property type="project" value="TreeGrafter"/>
</dbReference>
<dbReference type="GO" id="GO:0006402">
    <property type="term" value="P:mRNA catabolic process"/>
    <property type="evidence" value="ECO:0007669"/>
    <property type="project" value="TreeGrafter"/>
</dbReference>
<accession>A0A401TUC3</accession>
<evidence type="ECO:0000313" key="4">
    <source>
        <dbReference type="EMBL" id="GCC46230.1"/>
    </source>
</evidence>
<sequence>MQMRFDGKIGFPGGFVDLRDGTLEDGLNRELSEELGCDPTMLCITESDYASSHATEALLQKVVAHFYTKKISLEELHKVELSAVQAKDHGRE</sequence>
<name>A0A401TUC3_CHIPU</name>
<dbReference type="InterPro" id="IPR054754">
    <property type="entry name" value="NudT16"/>
</dbReference>
<comment type="subcellular location">
    <subcellularLocation>
        <location evidence="1">Nucleus</location>
    </subcellularLocation>
</comment>
<dbReference type="AlphaFoldDB" id="A0A401TUC3"/>
<dbReference type="GO" id="GO:0030515">
    <property type="term" value="F:snoRNA binding"/>
    <property type="evidence" value="ECO:0007669"/>
    <property type="project" value="TreeGrafter"/>
</dbReference>
<dbReference type="GO" id="GO:0005634">
    <property type="term" value="C:nucleus"/>
    <property type="evidence" value="ECO:0007669"/>
    <property type="project" value="UniProtKB-SubCell"/>
</dbReference>
<keyword evidence="2" id="KW-0694">RNA-binding</keyword>
<reference evidence="4 5" key="1">
    <citation type="journal article" date="2018" name="Nat. Ecol. Evol.">
        <title>Shark genomes provide insights into elasmobranch evolution and the origin of vertebrates.</title>
        <authorList>
            <person name="Hara Y"/>
            <person name="Yamaguchi K"/>
            <person name="Onimaru K"/>
            <person name="Kadota M"/>
            <person name="Koyanagi M"/>
            <person name="Keeley SD"/>
            <person name="Tatsumi K"/>
            <person name="Tanaka K"/>
            <person name="Motone F"/>
            <person name="Kageyama Y"/>
            <person name="Nozu R"/>
            <person name="Adachi N"/>
            <person name="Nishimura O"/>
            <person name="Nakagawa R"/>
            <person name="Tanegashima C"/>
            <person name="Kiyatake I"/>
            <person name="Matsumoto R"/>
            <person name="Murakumo K"/>
            <person name="Nishida K"/>
            <person name="Terakita A"/>
            <person name="Kuratani S"/>
            <person name="Sato K"/>
            <person name="Hyodo S Kuraku.S."/>
        </authorList>
    </citation>
    <scope>NUCLEOTIDE SEQUENCE [LARGE SCALE GENOMIC DNA]</scope>
</reference>
<evidence type="ECO:0000256" key="2">
    <source>
        <dbReference type="ARBA" id="ARBA00022884"/>
    </source>
</evidence>
<organism evidence="4 5">
    <name type="scientific">Chiloscyllium punctatum</name>
    <name type="common">Brownbanded bambooshark</name>
    <name type="synonym">Hemiscyllium punctatum</name>
    <dbReference type="NCBI Taxonomy" id="137246"/>
    <lineage>
        <taxon>Eukaryota</taxon>
        <taxon>Metazoa</taxon>
        <taxon>Chordata</taxon>
        <taxon>Craniata</taxon>
        <taxon>Vertebrata</taxon>
        <taxon>Chondrichthyes</taxon>
        <taxon>Elasmobranchii</taxon>
        <taxon>Galeomorphii</taxon>
        <taxon>Galeoidea</taxon>
        <taxon>Orectolobiformes</taxon>
        <taxon>Hemiscylliidae</taxon>
        <taxon>Chiloscyllium</taxon>
    </lineage>
</organism>
<dbReference type="Pfam" id="PF22327">
    <property type="entry name" value="Nudt16-like"/>
    <property type="match status" value="1"/>
</dbReference>
<protein>
    <submittedName>
        <fullName evidence="4">Uncharacterized protein</fullName>
    </submittedName>
</protein>
<evidence type="ECO:0000256" key="1">
    <source>
        <dbReference type="ARBA" id="ARBA00004123"/>
    </source>
</evidence>
<dbReference type="Gene3D" id="3.90.79.10">
    <property type="entry name" value="Nucleoside Triphosphate Pyrophosphohydrolase"/>
    <property type="match status" value="1"/>
</dbReference>
<dbReference type="OMA" id="FFAMEVT"/>
<dbReference type="PANTHER" id="PTHR31699">
    <property type="entry name" value="NUDIX T16 FAMILY MEMBER"/>
    <property type="match status" value="1"/>
</dbReference>
<dbReference type="EMBL" id="BEZZ01189186">
    <property type="protein sequence ID" value="GCC46230.1"/>
    <property type="molecule type" value="Genomic_DNA"/>
</dbReference>
<evidence type="ECO:0000313" key="5">
    <source>
        <dbReference type="Proteomes" id="UP000287033"/>
    </source>
</evidence>
<dbReference type="InterPro" id="IPR015797">
    <property type="entry name" value="NUDIX_hydrolase-like_dom_sf"/>
</dbReference>
<dbReference type="OrthoDB" id="5950381at2759"/>
<keyword evidence="3" id="KW-0539">Nucleus</keyword>
<evidence type="ECO:0000256" key="3">
    <source>
        <dbReference type="ARBA" id="ARBA00023242"/>
    </source>
</evidence>
<gene>
    <name evidence="4" type="ORF">chiPu_0030652</name>
</gene>
<comment type="caution">
    <text evidence="4">The sequence shown here is derived from an EMBL/GenBank/DDBJ whole genome shotgun (WGS) entry which is preliminary data.</text>
</comment>
<dbReference type="Proteomes" id="UP000287033">
    <property type="component" value="Unassembled WGS sequence"/>
</dbReference>
<dbReference type="PANTHER" id="PTHR31699:SF1">
    <property type="entry name" value="U8 SNORNA-DECAPPING ENZYME"/>
    <property type="match status" value="1"/>
</dbReference>
<keyword evidence="5" id="KW-1185">Reference proteome</keyword>